<keyword evidence="1" id="KW-0472">Membrane</keyword>
<gene>
    <name evidence="2" type="ORF">K2F26_20880</name>
</gene>
<feature type="transmembrane region" description="Helical" evidence="1">
    <location>
        <begin position="6"/>
        <end position="26"/>
    </location>
</feature>
<organism evidence="2 3">
    <name type="scientific">Sphaerospermopsis torques-reginae ITEP-024</name>
    <dbReference type="NCBI Taxonomy" id="984208"/>
    <lineage>
        <taxon>Bacteria</taxon>
        <taxon>Bacillati</taxon>
        <taxon>Cyanobacteriota</taxon>
        <taxon>Cyanophyceae</taxon>
        <taxon>Nostocales</taxon>
        <taxon>Aphanizomenonaceae</taxon>
        <taxon>Sphaerospermopsis</taxon>
        <taxon>Sphaerospermopsis torques-reginae</taxon>
    </lineage>
</organism>
<keyword evidence="1" id="KW-1133">Transmembrane helix</keyword>
<dbReference type="EMBL" id="CP080598">
    <property type="protein sequence ID" value="QYX31250.1"/>
    <property type="molecule type" value="Genomic_DNA"/>
</dbReference>
<protein>
    <submittedName>
        <fullName evidence="2">Uncharacterized protein</fullName>
    </submittedName>
</protein>
<sequence length="142" mass="16613">MNKYNVIAYIINALILFLLSFASTIFSRKYNFRSLMTEAFKPKTDLEVDEKIQQESPSDSKLKQENITQEKELDISKIEQESPLELVLMKENSLDQENSIIDGESKITSINELIKDRYFWGEVIRLFIVILIGFTIIRSVQW</sequence>
<feature type="transmembrane region" description="Helical" evidence="1">
    <location>
        <begin position="123"/>
        <end position="140"/>
    </location>
</feature>
<evidence type="ECO:0000313" key="2">
    <source>
        <dbReference type="EMBL" id="QYX31250.1"/>
    </source>
</evidence>
<proteinExistence type="predicted"/>
<dbReference type="Proteomes" id="UP000826540">
    <property type="component" value="Chromosome"/>
</dbReference>
<keyword evidence="3" id="KW-1185">Reference proteome</keyword>
<name>A0ABX8WXZ9_9CYAN</name>
<evidence type="ECO:0000256" key="1">
    <source>
        <dbReference type="SAM" id="Phobius"/>
    </source>
</evidence>
<keyword evidence="1" id="KW-0812">Transmembrane</keyword>
<reference evidence="2 3" key="1">
    <citation type="journal article" date="2022" name="J. Am. Chem. Soc.">
        <title>Biosynthesis of Guanitoxin Enables Global Environmental Detection in Freshwater Cyanobacteria.</title>
        <authorList>
            <person name="Lima S.T."/>
            <person name="Fallon T.R."/>
            <person name="Cordoza J.L."/>
            <person name="Chekan J.R."/>
            <person name="Delbaje E."/>
            <person name="Hopiavuori A.R."/>
            <person name="Alvarenga D.O."/>
            <person name="Wood S.M."/>
            <person name="Luhavaya H."/>
            <person name="Baumgartner J.T."/>
            <person name="Dorr F.A."/>
            <person name="Etchegaray A."/>
            <person name="Pinto E."/>
            <person name="McKinnie S.M.K."/>
            <person name="Fiore M.F."/>
            <person name="Moore B.S."/>
        </authorList>
    </citation>
    <scope>NUCLEOTIDE SEQUENCE [LARGE SCALE GENOMIC DNA]</scope>
    <source>
        <strain evidence="2 3">ITEP-024</strain>
    </source>
</reference>
<accession>A0ABX8WXZ9</accession>
<dbReference type="RefSeq" id="WP_220609320.1">
    <property type="nucleotide sequence ID" value="NZ_CP080598.1"/>
</dbReference>
<evidence type="ECO:0000313" key="3">
    <source>
        <dbReference type="Proteomes" id="UP000826540"/>
    </source>
</evidence>